<sequence length="327" mass="35735">MERHRIAILVRDGVLAMELGIVHRVFGEARDEQGRALYDVLTCAPRAGTVRTDGDFTVEVDHGPELLAEASTVIVAATDHDVADTAAFEDSGLADALRRIRPGTRLASICTAAFVLASAGLLDGRRVTTHWAQVEAFRERYPAVSVRSDVLYTDDGEVLTSAGVASVTDMCLHMVQADHGIAVGTAVARRVVTPPHRGADEAQFIQRPVAEPGIAGTARARRWALEHLDTVITLRDLAEREEVSTRTLTRRFREETGTSPTQWLLARRLDRARELLETTDLGVDAIAARCGFGSAAAMRLHMRTILRVSPSTYRQAFQLLQSDGPHN</sequence>
<dbReference type="RefSeq" id="WP_286052292.1">
    <property type="nucleotide sequence ID" value="NZ_JASVWF010000002.1"/>
</dbReference>
<gene>
    <name evidence="4" type="ORF">QRT03_08820</name>
</gene>
<keyword evidence="5" id="KW-1185">Reference proteome</keyword>
<dbReference type="PROSITE" id="PS01124">
    <property type="entry name" value="HTH_ARAC_FAMILY_2"/>
    <property type="match status" value="1"/>
</dbReference>
<evidence type="ECO:0000259" key="3">
    <source>
        <dbReference type="PROSITE" id="PS01124"/>
    </source>
</evidence>
<dbReference type="InterPro" id="IPR002818">
    <property type="entry name" value="DJ-1/PfpI"/>
</dbReference>
<dbReference type="InterPro" id="IPR018060">
    <property type="entry name" value="HTH_AraC"/>
</dbReference>
<dbReference type="Gene3D" id="1.10.10.60">
    <property type="entry name" value="Homeodomain-like"/>
    <property type="match status" value="1"/>
</dbReference>
<dbReference type="EMBL" id="JASVWF010000002">
    <property type="protein sequence ID" value="MDL5156054.1"/>
    <property type="molecule type" value="Genomic_DNA"/>
</dbReference>
<dbReference type="SUPFAM" id="SSF46689">
    <property type="entry name" value="Homeodomain-like"/>
    <property type="match status" value="2"/>
</dbReference>
<dbReference type="SUPFAM" id="SSF52317">
    <property type="entry name" value="Class I glutamine amidotransferase-like"/>
    <property type="match status" value="1"/>
</dbReference>
<evidence type="ECO:0000256" key="2">
    <source>
        <dbReference type="ARBA" id="ARBA00023163"/>
    </source>
</evidence>
<evidence type="ECO:0000256" key="1">
    <source>
        <dbReference type="ARBA" id="ARBA00023015"/>
    </source>
</evidence>
<proteinExistence type="predicted"/>
<name>A0ABT7M5W9_9PSEU</name>
<keyword evidence="2" id="KW-0804">Transcription</keyword>
<evidence type="ECO:0000313" key="5">
    <source>
        <dbReference type="Proteomes" id="UP001231924"/>
    </source>
</evidence>
<dbReference type="PANTHER" id="PTHR43130">
    <property type="entry name" value="ARAC-FAMILY TRANSCRIPTIONAL REGULATOR"/>
    <property type="match status" value="1"/>
</dbReference>
<dbReference type="InterPro" id="IPR029062">
    <property type="entry name" value="Class_I_gatase-like"/>
</dbReference>
<dbReference type="Pfam" id="PF01965">
    <property type="entry name" value="DJ-1_PfpI"/>
    <property type="match status" value="1"/>
</dbReference>
<evidence type="ECO:0000313" key="4">
    <source>
        <dbReference type="EMBL" id="MDL5156054.1"/>
    </source>
</evidence>
<dbReference type="InterPro" id="IPR052158">
    <property type="entry name" value="INH-QAR"/>
</dbReference>
<dbReference type="InterPro" id="IPR009057">
    <property type="entry name" value="Homeodomain-like_sf"/>
</dbReference>
<comment type="caution">
    <text evidence="4">The sequence shown here is derived from an EMBL/GenBank/DDBJ whole genome shotgun (WGS) entry which is preliminary data.</text>
</comment>
<feature type="domain" description="HTH araC/xylS-type" evidence="3">
    <location>
        <begin position="218"/>
        <end position="316"/>
    </location>
</feature>
<dbReference type="CDD" id="cd03137">
    <property type="entry name" value="GATase1_AraC_1"/>
    <property type="match status" value="1"/>
</dbReference>
<dbReference type="Gene3D" id="3.40.50.880">
    <property type="match status" value="1"/>
</dbReference>
<dbReference type="SMART" id="SM00342">
    <property type="entry name" value="HTH_ARAC"/>
    <property type="match status" value="1"/>
</dbReference>
<keyword evidence="1" id="KW-0805">Transcription regulation</keyword>
<dbReference type="PANTHER" id="PTHR43130:SF3">
    <property type="entry name" value="HTH-TYPE TRANSCRIPTIONAL REGULATOR RV1931C"/>
    <property type="match status" value="1"/>
</dbReference>
<dbReference type="Proteomes" id="UP001231924">
    <property type="component" value="Unassembled WGS sequence"/>
</dbReference>
<protein>
    <submittedName>
        <fullName evidence="4">Helix-turn-helix domain-containing protein</fullName>
    </submittedName>
</protein>
<accession>A0ABT7M5W9</accession>
<dbReference type="Pfam" id="PF12833">
    <property type="entry name" value="HTH_18"/>
    <property type="match status" value="1"/>
</dbReference>
<organism evidence="4 5">
    <name type="scientific">Actinomycetospora termitidis</name>
    <dbReference type="NCBI Taxonomy" id="3053470"/>
    <lineage>
        <taxon>Bacteria</taxon>
        <taxon>Bacillati</taxon>
        <taxon>Actinomycetota</taxon>
        <taxon>Actinomycetes</taxon>
        <taxon>Pseudonocardiales</taxon>
        <taxon>Pseudonocardiaceae</taxon>
        <taxon>Actinomycetospora</taxon>
    </lineage>
</organism>
<reference evidence="4 5" key="1">
    <citation type="submission" date="2023-06" db="EMBL/GenBank/DDBJ databases">
        <title>Actinomycetospora Odt1-22.</title>
        <authorList>
            <person name="Supong K."/>
        </authorList>
    </citation>
    <scope>NUCLEOTIDE SEQUENCE [LARGE SCALE GENOMIC DNA]</scope>
    <source>
        <strain evidence="4 5">Odt1-22</strain>
    </source>
</reference>